<keyword evidence="3" id="KW-1185">Reference proteome</keyword>
<feature type="compositionally biased region" description="Basic and acidic residues" evidence="1">
    <location>
        <begin position="61"/>
        <end position="88"/>
    </location>
</feature>
<dbReference type="Proteomes" id="UP000186040">
    <property type="component" value="Unassembled WGS sequence"/>
</dbReference>
<proteinExistence type="predicted"/>
<comment type="caution">
    <text evidence="2">The sequence shown here is derived from an EMBL/GenBank/DDBJ whole genome shotgun (WGS) entry which is preliminary data.</text>
</comment>
<evidence type="ECO:0000313" key="3">
    <source>
        <dbReference type="Proteomes" id="UP000186040"/>
    </source>
</evidence>
<dbReference type="STRING" id="1193682.BJP25_18125"/>
<accession>A0A1Q9LLL8</accession>
<dbReference type="EMBL" id="MKQR01000013">
    <property type="protein sequence ID" value="OLR92894.1"/>
    <property type="molecule type" value="Genomic_DNA"/>
</dbReference>
<name>A0A1Q9LLL8_9PSEU</name>
<evidence type="ECO:0000313" key="2">
    <source>
        <dbReference type="EMBL" id="OLR92894.1"/>
    </source>
</evidence>
<dbReference type="RefSeq" id="WP_075975159.1">
    <property type="nucleotide sequence ID" value="NZ_MKQR01000013.1"/>
</dbReference>
<sequence>MDDYSGVRQAALRAEAQQQRRAARTVAAHASGNDDCRELLSMLGLSAGSPVAAVEGPPTPRADRTAGPEHNSHWTAPVRDRSTEGARR</sequence>
<organism evidence="2 3">
    <name type="scientific">Actinokineospora bangkokensis</name>
    <dbReference type="NCBI Taxonomy" id="1193682"/>
    <lineage>
        <taxon>Bacteria</taxon>
        <taxon>Bacillati</taxon>
        <taxon>Actinomycetota</taxon>
        <taxon>Actinomycetes</taxon>
        <taxon>Pseudonocardiales</taxon>
        <taxon>Pseudonocardiaceae</taxon>
        <taxon>Actinokineospora</taxon>
    </lineage>
</organism>
<gene>
    <name evidence="2" type="ORF">BJP25_18125</name>
</gene>
<dbReference type="AlphaFoldDB" id="A0A1Q9LLL8"/>
<evidence type="ECO:0000256" key="1">
    <source>
        <dbReference type="SAM" id="MobiDB-lite"/>
    </source>
</evidence>
<protein>
    <submittedName>
        <fullName evidence="2">Uncharacterized protein</fullName>
    </submittedName>
</protein>
<reference evidence="2 3" key="1">
    <citation type="submission" date="2016-10" db="EMBL/GenBank/DDBJ databases">
        <title>The Draft Genome Sequence of Actinokineospora bangkokensis 44EHWT reveals the biosynthetic pathway of antifungal compounds Thailandins with unusual extender unit butylmalonyl-CoA.</title>
        <authorList>
            <person name="Greule A."/>
            <person name="Intra B."/>
            <person name="Flemming S."/>
            <person name="Rommel M.G."/>
            <person name="Panbangred W."/>
            <person name="Bechthold A."/>
        </authorList>
    </citation>
    <scope>NUCLEOTIDE SEQUENCE [LARGE SCALE GENOMIC DNA]</scope>
    <source>
        <strain evidence="2 3">44EHW</strain>
    </source>
</reference>
<feature type="region of interest" description="Disordered" evidence="1">
    <location>
        <begin position="49"/>
        <end position="88"/>
    </location>
</feature>